<keyword evidence="2" id="KW-1185">Reference proteome</keyword>
<name>A0A8H5NYJ4_GIBSU</name>
<dbReference type="AlphaFoldDB" id="A0A8H5NYJ4"/>
<evidence type="ECO:0000313" key="2">
    <source>
        <dbReference type="Proteomes" id="UP000547976"/>
    </source>
</evidence>
<dbReference type="RefSeq" id="XP_036531124.1">
    <property type="nucleotide sequence ID" value="XM_036678296.1"/>
</dbReference>
<dbReference type="GeneID" id="59313014"/>
<evidence type="ECO:0000313" key="1">
    <source>
        <dbReference type="EMBL" id="KAF5580360.1"/>
    </source>
</evidence>
<accession>A0A8H5NYJ4</accession>
<sequence>MATSPPIPILTISLAQHLHGHSIRKTLKEQWSKTRVPASTSSRFANIGFDLDAQGTNLSELESRLRERQWGGIIVGWCSRGNIEFTELFEAVVGVCVDYSVETKKGDISQTEPKLIFCRGPDDLVNATLRLQSQSPHYSRLEPVRLP</sequence>
<reference evidence="1 2" key="1">
    <citation type="submission" date="2020-05" db="EMBL/GenBank/DDBJ databases">
        <title>Identification and distribution of gene clusters putatively required for synthesis of sphingolipid metabolism inhibitors in phylogenetically diverse species of the filamentous fungus Fusarium.</title>
        <authorList>
            <person name="Kim H.-S."/>
            <person name="Busman M."/>
            <person name="Brown D.W."/>
            <person name="Divon H."/>
            <person name="Uhlig S."/>
            <person name="Proctor R.H."/>
        </authorList>
    </citation>
    <scope>NUCLEOTIDE SEQUENCE [LARGE SCALE GENOMIC DNA]</scope>
    <source>
        <strain evidence="1 2">NRRL 66333</strain>
    </source>
</reference>
<proteinExistence type="predicted"/>
<comment type="caution">
    <text evidence="1">The sequence shown here is derived from an EMBL/GenBank/DDBJ whole genome shotgun (WGS) entry which is preliminary data.</text>
</comment>
<gene>
    <name evidence="1" type="ORF">FSUBG_13408</name>
</gene>
<dbReference type="Proteomes" id="UP000547976">
    <property type="component" value="Unassembled WGS sequence"/>
</dbReference>
<dbReference type="EMBL" id="JAAOAV010000339">
    <property type="protein sequence ID" value="KAF5580360.1"/>
    <property type="molecule type" value="Genomic_DNA"/>
</dbReference>
<dbReference type="OrthoDB" id="9986861at2759"/>
<protein>
    <submittedName>
        <fullName evidence="1">Uncharacterized protein</fullName>
    </submittedName>
</protein>
<organism evidence="1 2">
    <name type="scientific">Gibberella subglutinans</name>
    <name type="common">Fusarium subglutinans</name>
    <dbReference type="NCBI Taxonomy" id="42677"/>
    <lineage>
        <taxon>Eukaryota</taxon>
        <taxon>Fungi</taxon>
        <taxon>Dikarya</taxon>
        <taxon>Ascomycota</taxon>
        <taxon>Pezizomycotina</taxon>
        <taxon>Sordariomycetes</taxon>
        <taxon>Hypocreomycetidae</taxon>
        <taxon>Hypocreales</taxon>
        <taxon>Nectriaceae</taxon>
        <taxon>Fusarium</taxon>
        <taxon>Fusarium fujikuroi species complex</taxon>
    </lineage>
</organism>